<gene>
    <name evidence="2" type="ORF">AMD00_15770</name>
</gene>
<evidence type="ECO:0000259" key="1">
    <source>
        <dbReference type="Pfam" id="PF07670"/>
    </source>
</evidence>
<organism evidence="2 3">
    <name type="scientific">Viridibacillus arvi</name>
    <dbReference type="NCBI Taxonomy" id="263475"/>
    <lineage>
        <taxon>Bacteria</taxon>
        <taxon>Bacillati</taxon>
        <taxon>Bacillota</taxon>
        <taxon>Bacilli</taxon>
        <taxon>Bacillales</taxon>
        <taxon>Caryophanaceae</taxon>
        <taxon>Viridibacillus</taxon>
    </lineage>
</organism>
<dbReference type="EMBL" id="LILB01000005">
    <property type="protein sequence ID" value="KOO49781.1"/>
    <property type="molecule type" value="Genomic_DNA"/>
</dbReference>
<accession>A0A0M0LFP4</accession>
<dbReference type="Proteomes" id="UP000036867">
    <property type="component" value="Unassembled WGS sequence"/>
</dbReference>
<dbReference type="InterPro" id="IPR011642">
    <property type="entry name" value="Gate_dom"/>
</dbReference>
<dbReference type="OrthoDB" id="1633380at2"/>
<dbReference type="RefSeq" id="WP_053417951.1">
    <property type="nucleotide sequence ID" value="NZ_JBCMHV010000009.1"/>
</dbReference>
<feature type="domain" description="Nucleoside transporter/FeoB GTPase Gate" evidence="1">
    <location>
        <begin position="137"/>
        <end position="232"/>
    </location>
</feature>
<sequence>MKKFPISTWLLFIIPSLIGVFLFMTPLKTADGWKVPIAILANLLAGSLVSFISWFTVIVFFIAALGSVAYHFIPQKNPEKPTMFDGIFRVNWFWTIARVLGFVFAFMVVQDFGPSAIRNENTGGLLMDPDGGLVTFLFTIFLFAGLLLPFLTEFGLLEFFGTMMVKIMRPLFKIPGRSSIDALASWIGDGTIGVLLTSRQYEEGNYTQKESAIIATSFSIVSITFCIVVIDTVHLGEYFIPFYGAVVLCGLVLALIMPRIYPLSKKKNTYINGQPLNLEREKLPEGYNMITHGLENALNTAERNRNFSKFFVDGFKNVLDMWFGVAPIVMAFGTVALMLAEFTGIFTFLGKPFEPILTVLGLPEAAEAAQTMVVGFADMFLPTILGSGIESDLTRFVIAGVSVSQLIYMSEVGGLILGTKIPLNFFELMIIFLLRTLISLPIIAGIGHLIF</sequence>
<comment type="caution">
    <text evidence="2">The sequence shown here is derived from an EMBL/GenBank/DDBJ whole genome shotgun (WGS) entry which is preliminary data.</text>
</comment>
<evidence type="ECO:0000313" key="3">
    <source>
        <dbReference type="Proteomes" id="UP000036867"/>
    </source>
</evidence>
<dbReference type="AlphaFoldDB" id="A0A0M0LFP4"/>
<dbReference type="Pfam" id="PF07670">
    <property type="entry name" value="Gate"/>
    <property type="match status" value="1"/>
</dbReference>
<dbReference type="PATRIC" id="fig|263475.3.peg.4431"/>
<protein>
    <recommendedName>
        <fullName evidence="1">Nucleoside transporter/FeoB GTPase Gate domain-containing protein</fullName>
    </recommendedName>
</protein>
<dbReference type="STRING" id="263475.AMD00_15770"/>
<reference evidence="3" key="1">
    <citation type="submission" date="2015-08" db="EMBL/GenBank/DDBJ databases">
        <title>Fjat-10028 dsm 16317.</title>
        <authorList>
            <person name="Liu B."/>
            <person name="Wang J."/>
            <person name="Zhu Y."/>
            <person name="Liu G."/>
            <person name="Chen Q."/>
            <person name="Chen Z."/>
            <person name="Lan J."/>
            <person name="Che J."/>
            <person name="Ge C."/>
            <person name="Shi H."/>
            <person name="Pan Z."/>
            <person name="Liu X."/>
        </authorList>
    </citation>
    <scope>NUCLEOTIDE SEQUENCE [LARGE SCALE GENOMIC DNA]</scope>
    <source>
        <strain evidence="3">DSM 16317</strain>
    </source>
</reference>
<evidence type="ECO:0000313" key="2">
    <source>
        <dbReference type="EMBL" id="KOO49781.1"/>
    </source>
</evidence>
<dbReference type="GeneID" id="301137554"/>
<keyword evidence="3" id="KW-1185">Reference proteome</keyword>
<name>A0A0M0LFP4_9BACL</name>
<proteinExistence type="predicted"/>